<dbReference type="RefSeq" id="WP_305928437.1">
    <property type="nucleotide sequence ID" value="NZ_JAVAIL010000001.1"/>
</dbReference>
<keyword evidence="3" id="KW-1185">Reference proteome</keyword>
<dbReference type="EMBL" id="JAVAIL010000001">
    <property type="protein sequence ID" value="MDP4538295.1"/>
    <property type="molecule type" value="Genomic_DNA"/>
</dbReference>
<feature type="chain" id="PRO_5046824101" evidence="1">
    <location>
        <begin position="24"/>
        <end position="132"/>
    </location>
</feature>
<evidence type="ECO:0000256" key="1">
    <source>
        <dbReference type="SAM" id="SignalP"/>
    </source>
</evidence>
<sequence>MNKLTAIAAATAALGLLAAPATAEERPKGEAKLAKLLENRVAGEPERCIRLMGNDPLTIIDGTALVAKQGNTVWVNRTANPESLDDNDRMVIRKFSASQLCRLDQVTTYARHGDYYTGNIMLQDFVPYRLEG</sequence>
<accession>A0ABT9H4Q5</accession>
<gene>
    <name evidence="2" type="ORF">Q9K01_01460</name>
</gene>
<name>A0ABT9H4Q5_9SPHN</name>
<comment type="caution">
    <text evidence="2">The sequence shown here is derived from an EMBL/GenBank/DDBJ whole genome shotgun (WGS) entry which is preliminary data.</text>
</comment>
<proteinExistence type="predicted"/>
<organism evidence="2 3">
    <name type="scientific">Qipengyuania benthica</name>
    <dbReference type="NCBI Taxonomy" id="3067651"/>
    <lineage>
        <taxon>Bacteria</taxon>
        <taxon>Pseudomonadati</taxon>
        <taxon>Pseudomonadota</taxon>
        <taxon>Alphaproteobacteria</taxon>
        <taxon>Sphingomonadales</taxon>
        <taxon>Erythrobacteraceae</taxon>
        <taxon>Qipengyuania</taxon>
    </lineage>
</organism>
<feature type="signal peptide" evidence="1">
    <location>
        <begin position="1"/>
        <end position="23"/>
    </location>
</feature>
<evidence type="ECO:0000313" key="2">
    <source>
        <dbReference type="EMBL" id="MDP4538295.1"/>
    </source>
</evidence>
<protein>
    <submittedName>
        <fullName evidence="2">Uncharacterized protein</fullName>
    </submittedName>
</protein>
<keyword evidence="1" id="KW-0732">Signal</keyword>
<dbReference type="Proteomes" id="UP001235664">
    <property type="component" value="Unassembled WGS sequence"/>
</dbReference>
<reference evidence="2 3" key="1">
    <citation type="submission" date="2023-08" db="EMBL/GenBank/DDBJ databases">
        <title>genomic of DY56.</title>
        <authorList>
            <person name="Wang Y."/>
        </authorList>
    </citation>
    <scope>NUCLEOTIDE SEQUENCE [LARGE SCALE GENOMIC DNA]</scope>
    <source>
        <strain evidence="2 3">DY56-A-20</strain>
    </source>
</reference>
<evidence type="ECO:0000313" key="3">
    <source>
        <dbReference type="Proteomes" id="UP001235664"/>
    </source>
</evidence>